<dbReference type="InterPro" id="IPR014774">
    <property type="entry name" value="KaiC-like_dom"/>
</dbReference>
<dbReference type="GO" id="GO:0005524">
    <property type="term" value="F:ATP binding"/>
    <property type="evidence" value="ECO:0007669"/>
    <property type="project" value="InterPro"/>
</dbReference>
<dbReference type="InterPro" id="IPR010624">
    <property type="entry name" value="KaiC_dom"/>
</dbReference>
<evidence type="ECO:0000313" key="9">
    <source>
        <dbReference type="Proteomes" id="UP000323164"/>
    </source>
</evidence>
<dbReference type="GO" id="GO:0016787">
    <property type="term" value="F:hydrolase activity"/>
    <property type="evidence" value="ECO:0007669"/>
    <property type="project" value="UniProtKB-KW"/>
</dbReference>
<proteinExistence type="predicted"/>
<evidence type="ECO:0000256" key="3">
    <source>
        <dbReference type="ARBA" id="ARBA00022679"/>
    </source>
</evidence>
<evidence type="ECO:0000256" key="5">
    <source>
        <dbReference type="ARBA" id="ARBA00022777"/>
    </source>
</evidence>
<evidence type="ECO:0000259" key="7">
    <source>
        <dbReference type="PROSITE" id="PS51146"/>
    </source>
</evidence>
<protein>
    <recommendedName>
        <fullName evidence="1">non-specific serine/threonine protein kinase</fullName>
        <ecNumber evidence="1">2.7.11.1</ecNumber>
    </recommendedName>
</protein>
<dbReference type="InterPro" id="IPR051347">
    <property type="entry name" value="Circadian_clock_KaiC-rel"/>
</dbReference>
<organism evidence="8 9">
    <name type="scientific">Cognatilysobacter lacus</name>
    <dbReference type="NCBI Taxonomy" id="1643323"/>
    <lineage>
        <taxon>Bacteria</taxon>
        <taxon>Pseudomonadati</taxon>
        <taxon>Pseudomonadota</taxon>
        <taxon>Gammaproteobacteria</taxon>
        <taxon>Lysobacterales</taxon>
        <taxon>Lysobacteraceae</taxon>
        <taxon>Cognatilysobacter</taxon>
    </lineage>
</organism>
<name>A0A5D8Z5E1_9GAMM</name>
<keyword evidence="3" id="KW-0808">Transferase</keyword>
<dbReference type="Proteomes" id="UP000323164">
    <property type="component" value="Unassembled WGS sequence"/>
</dbReference>
<dbReference type="AlphaFoldDB" id="A0A5D8Z5E1"/>
<evidence type="ECO:0000256" key="4">
    <source>
        <dbReference type="ARBA" id="ARBA00022737"/>
    </source>
</evidence>
<keyword evidence="5" id="KW-0418">Kinase</keyword>
<dbReference type="Pfam" id="PF06745">
    <property type="entry name" value="ATPase"/>
    <property type="match status" value="2"/>
</dbReference>
<dbReference type="SUPFAM" id="SSF52540">
    <property type="entry name" value="P-loop containing nucleoside triphosphate hydrolases"/>
    <property type="match status" value="2"/>
</dbReference>
<dbReference type="EMBL" id="VTRV01000066">
    <property type="protein sequence ID" value="TZF89860.1"/>
    <property type="molecule type" value="Genomic_DNA"/>
</dbReference>
<evidence type="ECO:0000256" key="2">
    <source>
        <dbReference type="ARBA" id="ARBA00022553"/>
    </source>
</evidence>
<sequence length="497" mass="54494">MSVIDYVQPAQMHSGVPGLDTVLGGGFTPDRLYLVEGVPGAGKTTLAMQFLLEGVRNGESVLYVTLSETEQELREIGASHGWSLDGVHIHELAPPHDSLDPDSHYTMFHPSEVELGDTTKRILDQVQNLRPRRMVFDSLAELRLLAGSPLRYRRQVLALKQYFVGQQCTVLLLDDVASAEHGLHVHTLVHGTISLSQLNPEYGGDRRRLRVSKFRGRRFVSGYHDYQIHSGGLQVYPRLVAADYRRNLEQGAVSTGSEQLDLLLGDGLHRGTSTLVIGAAGTGKSTLATTCCVAAAKRGERAAFYTFDESVRSLMTRSSGVGLDIQSCIDEGSIVVESIDPAELSPGEFAHRLRDAVERRGVRTVVIDSLNGYLSAMPEERFVLVQLHELLAFLSHHGVVTILISAQQGLIGQMQNAIDVSYLADSVVLLRYFEFDGEVKQAISVLKKRTGGHEHTIRPMAITPRGIEIGEPLRQFRGVLTGVPYDRAEGPADSASR</sequence>
<dbReference type="Gene3D" id="3.40.50.300">
    <property type="entry name" value="P-loop containing nucleotide triphosphate hydrolases"/>
    <property type="match status" value="2"/>
</dbReference>
<reference evidence="8 9" key="1">
    <citation type="submission" date="2019-08" db="EMBL/GenBank/DDBJ databases">
        <title>Draft genome sequence of Lysobacter sp. UKS-15.</title>
        <authorList>
            <person name="Im W.-T."/>
        </authorList>
    </citation>
    <scope>NUCLEOTIDE SEQUENCE [LARGE SCALE GENOMIC DNA]</scope>
    <source>
        <strain evidence="8 9">UKS-15</strain>
    </source>
</reference>
<dbReference type="OrthoDB" id="9787927at2"/>
<dbReference type="PANTHER" id="PTHR42926">
    <property type="match status" value="1"/>
</dbReference>
<dbReference type="InterPro" id="IPR003593">
    <property type="entry name" value="AAA+_ATPase"/>
</dbReference>
<keyword evidence="4" id="KW-0677">Repeat</keyword>
<evidence type="ECO:0000313" key="8">
    <source>
        <dbReference type="EMBL" id="TZF89860.1"/>
    </source>
</evidence>
<dbReference type="PIRSF" id="PIRSF039117">
    <property type="entry name" value="KaiC"/>
    <property type="match status" value="1"/>
</dbReference>
<dbReference type="GO" id="GO:0004674">
    <property type="term" value="F:protein serine/threonine kinase activity"/>
    <property type="evidence" value="ECO:0007669"/>
    <property type="project" value="UniProtKB-EC"/>
</dbReference>
<dbReference type="PROSITE" id="PS51146">
    <property type="entry name" value="KAIC"/>
    <property type="match status" value="2"/>
</dbReference>
<dbReference type="InterPro" id="IPR030665">
    <property type="entry name" value="KaiC"/>
</dbReference>
<evidence type="ECO:0000256" key="1">
    <source>
        <dbReference type="ARBA" id="ARBA00012513"/>
    </source>
</evidence>
<keyword evidence="2" id="KW-0597">Phosphoprotein</keyword>
<dbReference type="RefSeq" id="WP_149352754.1">
    <property type="nucleotide sequence ID" value="NZ_VTRV01000066.1"/>
</dbReference>
<keyword evidence="6" id="KW-0378">Hydrolase</keyword>
<feature type="domain" description="KaiC" evidence="7">
    <location>
        <begin position="10"/>
        <end position="249"/>
    </location>
</feature>
<dbReference type="PANTHER" id="PTHR42926:SF1">
    <property type="entry name" value="CIRCADIAN CLOCK OSCILLATOR PROTEIN KAIC 1"/>
    <property type="match status" value="1"/>
</dbReference>
<dbReference type="SMART" id="SM00382">
    <property type="entry name" value="AAA"/>
    <property type="match status" value="2"/>
</dbReference>
<accession>A0A5D8Z5E1</accession>
<comment type="caution">
    <text evidence="8">The sequence shown here is derived from an EMBL/GenBank/DDBJ whole genome shotgun (WGS) entry which is preliminary data.</text>
</comment>
<evidence type="ECO:0000256" key="6">
    <source>
        <dbReference type="ARBA" id="ARBA00022801"/>
    </source>
</evidence>
<dbReference type="EC" id="2.7.11.1" evidence="1"/>
<feature type="domain" description="KaiC" evidence="7">
    <location>
        <begin position="251"/>
        <end position="483"/>
    </location>
</feature>
<keyword evidence="9" id="KW-1185">Reference proteome</keyword>
<dbReference type="CDD" id="cd19488">
    <property type="entry name" value="KaiC-like_N"/>
    <property type="match status" value="1"/>
</dbReference>
<dbReference type="InterPro" id="IPR027417">
    <property type="entry name" value="P-loop_NTPase"/>
</dbReference>
<gene>
    <name evidence="8" type="ORF">FW784_07610</name>
</gene>